<evidence type="ECO:0000256" key="1">
    <source>
        <dbReference type="ARBA" id="ARBA00004571"/>
    </source>
</evidence>
<keyword evidence="6" id="KW-0798">TonB box</keyword>
<dbReference type="AlphaFoldDB" id="A0A4Q7NXD2"/>
<dbReference type="Proteomes" id="UP000292262">
    <property type="component" value="Unassembled WGS sequence"/>
</dbReference>
<reference evidence="12 13" key="1">
    <citation type="submission" date="2019-02" db="EMBL/GenBank/DDBJ databases">
        <title>Genomic Encyclopedia of Type Strains, Phase IV (KMG-IV): sequencing the most valuable type-strain genomes for metagenomic binning, comparative biology and taxonomic classification.</title>
        <authorList>
            <person name="Goeker M."/>
        </authorList>
    </citation>
    <scope>NUCLEOTIDE SEQUENCE [LARGE SCALE GENOMIC DNA]</scope>
    <source>
        <strain evidence="12 13">DSM 17196</strain>
    </source>
</reference>
<keyword evidence="8" id="KW-0675">Receptor</keyword>
<keyword evidence="2" id="KW-0813">Transport</keyword>
<feature type="signal peptide" evidence="10">
    <location>
        <begin position="1"/>
        <end position="23"/>
    </location>
</feature>
<dbReference type="RefSeq" id="WP_130287517.1">
    <property type="nucleotide sequence ID" value="NZ_SGXE01000005.1"/>
</dbReference>
<dbReference type="GO" id="GO:0044718">
    <property type="term" value="P:siderophore transmembrane transport"/>
    <property type="evidence" value="ECO:0007669"/>
    <property type="project" value="TreeGrafter"/>
</dbReference>
<accession>A0A4Q7NXD2</accession>
<keyword evidence="9" id="KW-0998">Cell outer membrane</keyword>
<sequence length="582" mass="65574">MQKKCKQAVWLVCIFLTSHSVLAQDKDQEDKNIGTEKVMIVKAYTPTIQDASKIKTNPKIEDSITQQKKAVQYSIFSVPVASTFTPAKGRAASIDRPKKATIYDNYATLGFGNYTSVLGEFYSNFELNRTDNAGVFLHHNSSQGGIDDVALENKFYQTYLDLNYTSRARKYTYGIGVNVSHQLFNWYGLPEEPELTAEQIAAIDPEQSYFGAGLTAKVKFDDAIFKEGEISYNYFGDAYNSIQHHAVVSPTLHLEIGEELITTNIIVDYLSGSFERDLNQSLQIPNEYGFLNLGVNPNVSILRDNLRLNLGASIYFSLDTENSESDVFIYPNVTASYQLLDDMVIAYAGIEGELKQNTYEQAVEENPFVSPTLFIAPTNKQYDAYLGLKGKISDLVNYKVKASYTAEEGKPLFVNNRPEVIQLQDFDYGNSYSYRYDTVERLGVYGELNFEINKTFTLGINGTYASYTTDNEAEAWNLPEVTATLMLNYQIDDNWSVGAQTFYVGERMDIDSTEAPTPSNPDPSITLDSYMDANISVRYRFSDQLSVFVKGNNLLGNNYERWVNFPVQGIQVLGGLTYKFNY</sequence>
<dbReference type="GO" id="GO:0009279">
    <property type="term" value="C:cell outer membrane"/>
    <property type="evidence" value="ECO:0007669"/>
    <property type="project" value="UniProtKB-SubCell"/>
</dbReference>
<evidence type="ECO:0000256" key="10">
    <source>
        <dbReference type="SAM" id="SignalP"/>
    </source>
</evidence>
<keyword evidence="13" id="KW-1185">Reference proteome</keyword>
<evidence type="ECO:0000256" key="2">
    <source>
        <dbReference type="ARBA" id="ARBA00022448"/>
    </source>
</evidence>
<comment type="subcellular location">
    <subcellularLocation>
        <location evidence="1">Cell outer membrane</location>
        <topology evidence="1">Multi-pass membrane protein</topology>
    </subcellularLocation>
</comment>
<dbReference type="SUPFAM" id="SSF56935">
    <property type="entry name" value="Porins"/>
    <property type="match status" value="1"/>
</dbReference>
<keyword evidence="3" id="KW-1134">Transmembrane beta strand</keyword>
<dbReference type="OrthoDB" id="1264254at2"/>
<evidence type="ECO:0000256" key="7">
    <source>
        <dbReference type="ARBA" id="ARBA00023136"/>
    </source>
</evidence>
<feature type="chain" id="PRO_5020779782" description="TonB-dependent receptor-like beta-barrel domain-containing protein" evidence="10">
    <location>
        <begin position="24"/>
        <end position="582"/>
    </location>
</feature>
<evidence type="ECO:0000256" key="6">
    <source>
        <dbReference type="ARBA" id="ARBA00023077"/>
    </source>
</evidence>
<dbReference type="Gene3D" id="2.40.170.20">
    <property type="entry name" value="TonB-dependent receptor, beta-barrel domain"/>
    <property type="match status" value="1"/>
</dbReference>
<dbReference type="InterPro" id="IPR036942">
    <property type="entry name" value="Beta-barrel_TonB_sf"/>
</dbReference>
<keyword evidence="7" id="KW-0472">Membrane</keyword>
<evidence type="ECO:0000313" key="12">
    <source>
        <dbReference type="EMBL" id="RZS91884.1"/>
    </source>
</evidence>
<feature type="domain" description="TonB-dependent receptor-like beta-barrel" evidence="11">
    <location>
        <begin position="111"/>
        <end position="554"/>
    </location>
</feature>
<dbReference type="Pfam" id="PF00593">
    <property type="entry name" value="TonB_dep_Rec_b-barrel"/>
    <property type="match status" value="1"/>
</dbReference>
<comment type="caution">
    <text evidence="12">The sequence shown here is derived from an EMBL/GenBank/DDBJ whole genome shotgun (WGS) entry which is preliminary data.</text>
</comment>
<protein>
    <recommendedName>
        <fullName evidence="11">TonB-dependent receptor-like beta-barrel domain-containing protein</fullName>
    </recommendedName>
</protein>
<evidence type="ECO:0000256" key="4">
    <source>
        <dbReference type="ARBA" id="ARBA00022692"/>
    </source>
</evidence>
<dbReference type="EMBL" id="SGXE01000005">
    <property type="protein sequence ID" value="RZS91884.1"/>
    <property type="molecule type" value="Genomic_DNA"/>
</dbReference>
<keyword evidence="4" id="KW-0812">Transmembrane</keyword>
<gene>
    <name evidence="12" type="ORF">EV197_2987</name>
</gene>
<dbReference type="InterPro" id="IPR039426">
    <property type="entry name" value="TonB-dep_rcpt-like"/>
</dbReference>
<evidence type="ECO:0000313" key="13">
    <source>
        <dbReference type="Proteomes" id="UP000292262"/>
    </source>
</evidence>
<evidence type="ECO:0000256" key="5">
    <source>
        <dbReference type="ARBA" id="ARBA00022729"/>
    </source>
</evidence>
<dbReference type="PANTHER" id="PTHR30069:SF29">
    <property type="entry name" value="HEMOGLOBIN AND HEMOGLOBIN-HAPTOGLOBIN-BINDING PROTEIN 1-RELATED"/>
    <property type="match status" value="1"/>
</dbReference>
<dbReference type="PANTHER" id="PTHR30069">
    <property type="entry name" value="TONB-DEPENDENT OUTER MEMBRANE RECEPTOR"/>
    <property type="match status" value="1"/>
</dbReference>
<organism evidence="12 13">
    <name type="scientific">Aquimarina brevivitae</name>
    <dbReference type="NCBI Taxonomy" id="323412"/>
    <lineage>
        <taxon>Bacteria</taxon>
        <taxon>Pseudomonadati</taxon>
        <taxon>Bacteroidota</taxon>
        <taxon>Flavobacteriia</taxon>
        <taxon>Flavobacteriales</taxon>
        <taxon>Flavobacteriaceae</taxon>
        <taxon>Aquimarina</taxon>
    </lineage>
</organism>
<name>A0A4Q7NXD2_9FLAO</name>
<evidence type="ECO:0000256" key="3">
    <source>
        <dbReference type="ARBA" id="ARBA00022452"/>
    </source>
</evidence>
<dbReference type="GO" id="GO:0015344">
    <property type="term" value="F:siderophore uptake transmembrane transporter activity"/>
    <property type="evidence" value="ECO:0007669"/>
    <property type="project" value="TreeGrafter"/>
</dbReference>
<keyword evidence="5 10" id="KW-0732">Signal</keyword>
<evidence type="ECO:0000259" key="11">
    <source>
        <dbReference type="Pfam" id="PF00593"/>
    </source>
</evidence>
<proteinExistence type="predicted"/>
<evidence type="ECO:0000256" key="9">
    <source>
        <dbReference type="ARBA" id="ARBA00023237"/>
    </source>
</evidence>
<dbReference type="InterPro" id="IPR000531">
    <property type="entry name" value="Beta-barrel_TonB"/>
</dbReference>
<evidence type="ECO:0000256" key="8">
    <source>
        <dbReference type="ARBA" id="ARBA00023170"/>
    </source>
</evidence>